<feature type="compositionally biased region" description="Polar residues" evidence="1">
    <location>
        <begin position="1116"/>
        <end position="1130"/>
    </location>
</feature>
<name>A0A412FVE9_9FIRM</name>
<dbReference type="SUPFAM" id="SSF52058">
    <property type="entry name" value="L domain-like"/>
    <property type="match status" value="1"/>
</dbReference>
<dbReference type="PANTHER" id="PTHR45661:SF3">
    <property type="entry name" value="IG-LIKE DOMAIN-CONTAINING PROTEIN"/>
    <property type="match status" value="1"/>
</dbReference>
<organism evidence="3 4">
    <name type="scientific">Holdemania filiformis</name>
    <dbReference type="NCBI Taxonomy" id="61171"/>
    <lineage>
        <taxon>Bacteria</taxon>
        <taxon>Bacillati</taxon>
        <taxon>Bacillota</taxon>
        <taxon>Erysipelotrichia</taxon>
        <taxon>Erysipelotrichales</taxon>
        <taxon>Erysipelotrichaceae</taxon>
        <taxon>Holdemania</taxon>
    </lineage>
</organism>
<feature type="region of interest" description="Disordered" evidence="1">
    <location>
        <begin position="57"/>
        <end position="95"/>
    </location>
</feature>
<feature type="transmembrane region" description="Helical" evidence="2">
    <location>
        <begin position="12"/>
        <end position="32"/>
    </location>
</feature>
<feature type="region of interest" description="Disordered" evidence="1">
    <location>
        <begin position="1050"/>
        <end position="1130"/>
    </location>
</feature>
<feature type="compositionally biased region" description="Low complexity" evidence="1">
    <location>
        <begin position="1104"/>
        <end position="1115"/>
    </location>
</feature>
<evidence type="ECO:0000313" key="3">
    <source>
        <dbReference type="EMBL" id="RGR72112.1"/>
    </source>
</evidence>
<evidence type="ECO:0000256" key="2">
    <source>
        <dbReference type="SAM" id="Phobius"/>
    </source>
</evidence>
<reference evidence="3 4" key="1">
    <citation type="submission" date="2018-08" db="EMBL/GenBank/DDBJ databases">
        <title>A genome reference for cultivated species of the human gut microbiota.</title>
        <authorList>
            <person name="Zou Y."/>
            <person name="Xue W."/>
            <person name="Luo G."/>
        </authorList>
    </citation>
    <scope>NUCLEOTIDE SEQUENCE [LARGE SCALE GENOMIC DNA]</scope>
    <source>
        <strain evidence="3 4">AF24-29</strain>
    </source>
</reference>
<dbReference type="PANTHER" id="PTHR45661">
    <property type="entry name" value="SURFACE ANTIGEN"/>
    <property type="match status" value="1"/>
</dbReference>
<dbReference type="InterPro" id="IPR032675">
    <property type="entry name" value="LRR_dom_sf"/>
</dbReference>
<evidence type="ECO:0000313" key="4">
    <source>
        <dbReference type="Proteomes" id="UP000284178"/>
    </source>
</evidence>
<keyword evidence="4" id="KW-1185">Reference proteome</keyword>
<dbReference type="Gene3D" id="3.80.10.10">
    <property type="entry name" value="Ribonuclease Inhibitor"/>
    <property type="match status" value="2"/>
</dbReference>
<comment type="caution">
    <text evidence="3">The sequence shown here is derived from an EMBL/GenBank/DDBJ whole genome shotgun (WGS) entry which is preliminary data.</text>
</comment>
<feature type="region of interest" description="Disordered" evidence="1">
    <location>
        <begin position="125"/>
        <end position="159"/>
    </location>
</feature>
<dbReference type="Proteomes" id="UP000284178">
    <property type="component" value="Unassembled WGS sequence"/>
</dbReference>
<sequence>MKDKKQAISRMSLAAVGILALIAAGMTLWKLYQSGNLFDPSRMTLNDQFQENPILFSDQDPLDTQAGGENENDLLKQDPAAEDRQKPKQNPGIEDRLQETGADDAHQLVIGGEGQGAQIIIDPDSGNVIVRPDGDPQNGTEPSEKPDVDPIVDPDPVPELPPDIFEFWGTLPFPEEGLPAGSDQKLEISIYEGDLSLIYYGAVLNDWKLLCAANFYIREGGEIYRIEGYGENFEIGEYPPVALEDFSVEFRIRRNPQSPWQTITVDYTIQPYKIFVQNWQTGDYLASYSPGAQINLIYYYHSMMEQEGPLDNLFLGWSRDGKTAVNPQYVPDQPGRQVLLPLPLVKLDKNLEVYWKQDPDEDSFAFLESVQTLTGWALPSPSLVVPEGVQWVDLSASPDTVFLPQSVYKVSDQKLTPALSWSVDPENPALSSEAGYLYNKEKTELLQIPLSIKEVRVGEQVEKVNLSAGNQIQRLVLTSDQPPEMDLSQLHQAQIVVPSGAEWHYLSRWGRKLDDNQLVREDGLAIRYRIDGEALLSEDGTQLLGMLESAEGIVRIPENVVEILPGALENLEHVGLLLLPASVKQLDSGSIPANIPQIVSLGQAPEIQSDTFADATAVQVWVSAAQAESYRSRWASLLQEQPELLQTAEELTLKSEPDYEILTVGQEQILLSMTNCPAFLQAGDWPQAVTVIGSRAFLGNPALMVVEIPESVHTLGRHAFAECPQLEGLVSLNTQKIIVQDQALEGAPKLHFAAFNAKNAEFSDGYRPSTAGFAPEDTYSQYEYPWSFSFVNQRYSLERITDAALLYGRGSAQDPDLLAALQATWNVTGEIELLPHTQGIDEAAFKNCIEPFTLTNMGDLVWIMDNAFENSGISGTLTLPESLEYIGIQAFADCRNLEAVWFPGSALTQIESFAFAGCTSLASVEFAQNSVMDMISEAAFANTALKTIELPASLTALGTEVFFECRELKEVVFHSPQPPMLVVPSYAMPFYFGDSLPDDFRVILADPALTQVYVDQWKTQLMGYGSLDEMTEEQQDEGEQRAWQLFGGQSVSPASAPTLPVPLEASSNEAEDMQKPEITPSPTDPASPPPTTTPASAPEEEEPAAPADTPPAETAQPSSGEMPQTQEGQS</sequence>
<gene>
    <name evidence="3" type="ORF">DWY25_12450</name>
</gene>
<feature type="compositionally biased region" description="Basic and acidic residues" evidence="1">
    <location>
        <begin position="73"/>
        <end position="86"/>
    </location>
</feature>
<keyword evidence="2" id="KW-0812">Transmembrane</keyword>
<protein>
    <submittedName>
        <fullName evidence="3">Leucine-rich repeat domain-containing protein</fullName>
    </submittedName>
</protein>
<dbReference type="Pfam" id="PF13306">
    <property type="entry name" value="LRR_5"/>
    <property type="match status" value="2"/>
</dbReference>
<evidence type="ECO:0000256" key="1">
    <source>
        <dbReference type="SAM" id="MobiDB-lite"/>
    </source>
</evidence>
<dbReference type="GeneID" id="83016205"/>
<dbReference type="RefSeq" id="WP_117895495.1">
    <property type="nucleotide sequence ID" value="NZ_CABJCV010000016.1"/>
</dbReference>
<dbReference type="EMBL" id="QRUP01000016">
    <property type="protein sequence ID" value="RGR72112.1"/>
    <property type="molecule type" value="Genomic_DNA"/>
</dbReference>
<keyword evidence="2" id="KW-0472">Membrane</keyword>
<feature type="compositionally biased region" description="Pro residues" evidence="1">
    <location>
        <begin position="1082"/>
        <end position="1092"/>
    </location>
</feature>
<dbReference type="InterPro" id="IPR053139">
    <property type="entry name" value="Surface_bspA-like"/>
</dbReference>
<keyword evidence="2" id="KW-1133">Transmembrane helix</keyword>
<accession>A0A412FVE9</accession>
<proteinExistence type="predicted"/>
<dbReference type="AlphaFoldDB" id="A0A412FVE9"/>
<dbReference type="InterPro" id="IPR026906">
    <property type="entry name" value="LRR_5"/>
</dbReference>